<dbReference type="InterPro" id="IPR012312">
    <property type="entry name" value="Hemerythrin-like"/>
</dbReference>
<organism evidence="2 3">
    <name type="scientific">Heterobasidion irregulare (strain TC 32-1)</name>
    <dbReference type="NCBI Taxonomy" id="747525"/>
    <lineage>
        <taxon>Eukaryota</taxon>
        <taxon>Fungi</taxon>
        <taxon>Dikarya</taxon>
        <taxon>Basidiomycota</taxon>
        <taxon>Agaricomycotina</taxon>
        <taxon>Agaricomycetes</taxon>
        <taxon>Russulales</taxon>
        <taxon>Bondarzewiaceae</taxon>
        <taxon>Heterobasidion</taxon>
        <taxon>Heterobasidion annosum species complex</taxon>
    </lineage>
</organism>
<dbReference type="eggNOG" id="ENOG502S054">
    <property type="taxonomic scope" value="Eukaryota"/>
</dbReference>
<evidence type="ECO:0000313" key="2">
    <source>
        <dbReference type="EMBL" id="ETW75124.1"/>
    </source>
</evidence>
<name>W4JNR3_HETIT</name>
<evidence type="ECO:0000313" key="3">
    <source>
        <dbReference type="Proteomes" id="UP000030671"/>
    </source>
</evidence>
<accession>W4JNR3</accession>
<sequence length="192" mass="21702">MSPTPLTDAIKGDHQEMYEYYDAYKAATGDADTQARWAHQLTWEVARHAVGEELIVYPLMEKHLGAKGLDLANQDRAEHQTVKELLYNLPNSTPGTAQYDEIIHKVMAHLRPHNESEENEDLPMLDSKLGEEYSASAALSFKRTKKFVPTRPHPSAPNRPPLETFAGFLAAPIDKLRDAFDTFPTQEMKDKL</sequence>
<proteinExistence type="predicted"/>
<dbReference type="EMBL" id="KI925466">
    <property type="protein sequence ID" value="ETW75124.1"/>
    <property type="molecule type" value="Genomic_DNA"/>
</dbReference>
<dbReference type="PANTHER" id="PTHR35585">
    <property type="entry name" value="HHE DOMAIN PROTEIN (AFU_ORTHOLOGUE AFUA_4G00730)"/>
    <property type="match status" value="1"/>
</dbReference>
<dbReference type="PANTHER" id="PTHR35585:SF1">
    <property type="entry name" value="HHE DOMAIN PROTEIN (AFU_ORTHOLOGUE AFUA_4G00730)"/>
    <property type="match status" value="1"/>
</dbReference>
<dbReference type="GeneID" id="20666963"/>
<protein>
    <recommendedName>
        <fullName evidence="1">Hemerythrin-like domain-containing protein</fullName>
    </recommendedName>
</protein>
<keyword evidence="3" id="KW-1185">Reference proteome</keyword>
<evidence type="ECO:0000259" key="1">
    <source>
        <dbReference type="Pfam" id="PF01814"/>
    </source>
</evidence>
<dbReference type="OrthoDB" id="9983919at2759"/>
<dbReference type="AlphaFoldDB" id="W4JNR3"/>
<reference evidence="2 3" key="1">
    <citation type="journal article" date="2012" name="New Phytol.">
        <title>Insight into trade-off between wood decay and parasitism from the genome of a fungal forest pathogen.</title>
        <authorList>
            <person name="Olson A."/>
            <person name="Aerts A."/>
            <person name="Asiegbu F."/>
            <person name="Belbahri L."/>
            <person name="Bouzid O."/>
            <person name="Broberg A."/>
            <person name="Canback B."/>
            <person name="Coutinho P.M."/>
            <person name="Cullen D."/>
            <person name="Dalman K."/>
            <person name="Deflorio G."/>
            <person name="van Diepen L.T."/>
            <person name="Dunand C."/>
            <person name="Duplessis S."/>
            <person name="Durling M."/>
            <person name="Gonthier P."/>
            <person name="Grimwood J."/>
            <person name="Fossdal C.G."/>
            <person name="Hansson D."/>
            <person name="Henrissat B."/>
            <person name="Hietala A."/>
            <person name="Himmelstrand K."/>
            <person name="Hoffmeister D."/>
            <person name="Hogberg N."/>
            <person name="James T.Y."/>
            <person name="Karlsson M."/>
            <person name="Kohler A."/>
            <person name="Kues U."/>
            <person name="Lee Y.H."/>
            <person name="Lin Y.C."/>
            <person name="Lind M."/>
            <person name="Lindquist E."/>
            <person name="Lombard V."/>
            <person name="Lucas S."/>
            <person name="Lunden K."/>
            <person name="Morin E."/>
            <person name="Murat C."/>
            <person name="Park J."/>
            <person name="Raffaello T."/>
            <person name="Rouze P."/>
            <person name="Salamov A."/>
            <person name="Schmutz J."/>
            <person name="Solheim H."/>
            <person name="Stahlberg J."/>
            <person name="Velez H."/>
            <person name="de Vries R.P."/>
            <person name="Wiebenga A."/>
            <person name="Woodward S."/>
            <person name="Yakovlev I."/>
            <person name="Garbelotto M."/>
            <person name="Martin F."/>
            <person name="Grigoriev I.V."/>
            <person name="Stenlid J."/>
        </authorList>
    </citation>
    <scope>NUCLEOTIDE SEQUENCE [LARGE SCALE GENOMIC DNA]</scope>
    <source>
        <strain evidence="2 3">TC 32-1</strain>
    </source>
</reference>
<dbReference type="RefSeq" id="XP_009552575.1">
    <property type="nucleotide sequence ID" value="XM_009554280.1"/>
</dbReference>
<dbReference type="InParanoid" id="W4JNR3"/>
<feature type="domain" description="Hemerythrin-like" evidence="1">
    <location>
        <begin position="7"/>
        <end position="125"/>
    </location>
</feature>
<dbReference type="Pfam" id="PF01814">
    <property type="entry name" value="Hemerythrin"/>
    <property type="match status" value="1"/>
</dbReference>
<dbReference type="Proteomes" id="UP000030671">
    <property type="component" value="Unassembled WGS sequence"/>
</dbReference>
<dbReference type="HOGENOM" id="CLU_079417_0_1_1"/>
<dbReference type="KEGG" id="hir:HETIRDRAFT_126997"/>
<gene>
    <name evidence="2" type="ORF">HETIRDRAFT_126997</name>
</gene>
<dbReference type="Gene3D" id="1.20.120.520">
    <property type="entry name" value="nmb1532 protein domain like"/>
    <property type="match status" value="1"/>
</dbReference>